<dbReference type="RefSeq" id="WP_007132058.1">
    <property type="nucleotide sequence ID" value="NZ_CP016809.1"/>
</dbReference>
<reference evidence="1" key="1">
    <citation type="submission" date="2016-08" db="EMBL/GenBank/DDBJ databases">
        <title>Complete Genome Seqeunce of Paenibacillus sp. nov. IHBB 9852 from high altitute lake of Indian trans-Himalayas.</title>
        <authorList>
            <person name="Kiran S."/>
            <person name="Swarnkar M.K."/>
            <person name="Rana A."/>
            <person name="Tewari R."/>
            <person name="Gulati A."/>
        </authorList>
    </citation>
    <scope>NUCLEOTIDE SEQUENCE [LARGE SCALE GENOMIC DNA]</scope>
    <source>
        <strain evidence="1">IHBB 9852</strain>
    </source>
</reference>
<dbReference type="OrthoDB" id="1697482at2"/>
<dbReference type="Gene3D" id="2.30.110.40">
    <property type="entry name" value="Phage tail tube protein"/>
    <property type="match status" value="1"/>
</dbReference>
<organism evidence="1">
    <name type="scientific">Paenibacillus ihbetae</name>
    <dbReference type="NCBI Taxonomy" id="1870820"/>
    <lineage>
        <taxon>Bacteria</taxon>
        <taxon>Bacillati</taxon>
        <taxon>Bacillota</taxon>
        <taxon>Bacilli</taxon>
        <taxon>Bacillales</taxon>
        <taxon>Paenibacillaceae</taxon>
        <taxon>Paenibacillus</taxon>
    </lineage>
</organism>
<reference evidence="2 3" key="2">
    <citation type="submission" date="2016-12" db="EMBL/GenBank/DDBJ databases">
        <title>Genome sequencing and description of Paenibacillus sp. nov. from high altitude lake in the Indian Trans- Himalayas.</title>
        <authorList>
            <person name="Kiran S."/>
            <person name="Swarnkar M.K."/>
            <person name="Rana A."/>
            <person name="Tewari R."/>
            <person name="Gulati A."/>
        </authorList>
    </citation>
    <scope>NUCLEOTIDE SEQUENCE [LARGE SCALE GENOMIC DNA]</scope>
    <source>
        <strain evidence="2 3">IHBB 9951</strain>
    </source>
</reference>
<evidence type="ECO:0000313" key="3">
    <source>
        <dbReference type="Proteomes" id="UP000189059"/>
    </source>
</evidence>
<evidence type="ECO:0000313" key="1">
    <source>
        <dbReference type="EMBL" id="ANY74528.1"/>
    </source>
</evidence>
<evidence type="ECO:0000313" key="2">
    <source>
        <dbReference type="EMBL" id="OOC63304.1"/>
    </source>
</evidence>
<dbReference type="EMBL" id="MRVI01000001">
    <property type="protein sequence ID" value="OOC63304.1"/>
    <property type="molecule type" value="Genomic_DNA"/>
</dbReference>
<keyword evidence="3" id="KW-1185">Reference proteome</keyword>
<accession>A0A1B2E3G6</accession>
<dbReference type="InterPro" id="IPR038628">
    <property type="entry name" value="XkdM-like_sf"/>
</dbReference>
<dbReference type="EMBL" id="CP016809">
    <property type="protein sequence ID" value="ANY74528.1"/>
    <property type="molecule type" value="Genomic_DNA"/>
</dbReference>
<gene>
    <name evidence="2" type="ORF">BBD40_16410</name>
    <name evidence="1" type="ORF">BBD41_19215</name>
</gene>
<sequence length="152" mass="17111">MAFLRASDTISGQEGKAFVKIGDRMEEMFYIKTLEATVEKEKAELKTMGQRAVQHKAIGWKGSGTMTIYYVTSLFRELMMEYIQTGQDAYFMIEVRNEDPGSSTGRQTVILEGVNLDSVIMASLDTEAEALEEEVAFTFENVRIETPFNPLA</sequence>
<dbReference type="InterPro" id="IPR018989">
    <property type="entry name" value="DUF2001"/>
</dbReference>
<name>A0A1B2E3G6_9BACL</name>
<proteinExistence type="predicted"/>
<dbReference type="KEGG" id="pib:BBD41_19215"/>
<dbReference type="Pfam" id="PF09393">
    <property type="entry name" value="DUF2001"/>
    <property type="match status" value="1"/>
</dbReference>
<dbReference type="SUPFAM" id="SSF69279">
    <property type="entry name" value="Phage tail proteins"/>
    <property type="match status" value="1"/>
</dbReference>
<protein>
    <submittedName>
        <fullName evidence="1">Phage portal protein</fullName>
    </submittedName>
</protein>
<dbReference type="Proteomes" id="UP000189059">
    <property type="component" value="Unassembled WGS sequence"/>
</dbReference>
<dbReference type="AlphaFoldDB" id="A0A1B2E3G6"/>
<dbReference type="GeneID" id="95403625"/>